<keyword evidence="7" id="KW-1185">Reference proteome</keyword>
<dbReference type="PANTHER" id="PTHR11699">
    <property type="entry name" value="ALDEHYDE DEHYDROGENASE-RELATED"/>
    <property type="match status" value="1"/>
</dbReference>
<dbReference type="GO" id="GO:0004030">
    <property type="term" value="F:aldehyde dehydrogenase [NAD(P)+] activity"/>
    <property type="evidence" value="ECO:0007669"/>
    <property type="project" value="UniProtKB-ARBA"/>
</dbReference>
<dbReference type="InterPro" id="IPR016162">
    <property type="entry name" value="Ald_DH_N"/>
</dbReference>
<dbReference type="PROSITE" id="PS00687">
    <property type="entry name" value="ALDEHYDE_DEHYDR_GLU"/>
    <property type="match status" value="1"/>
</dbReference>
<evidence type="ECO:0000256" key="2">
    <source>
        <dbReference type="ARBA" id="ARBA00023002"/>
    </source>
</evidence>
<evidence type="ECO:0000256" key="4">
    <source>
        <dbReference type="RuleBase" id="RU003345"/>
    </source>
</evidence>
<dbReference type="InterPro" id="IPR016160">
    <property type="entry name" value="Ald_DH_CS_CYS"/>
</dbReference>
<dbReference type="Gene3D" id="3.40.309.10">
    <property type="entry name" value="Aldehyde Dehydrogenase, Chain A, domain 2"/>
    <property type="match status" value="1"/>
</dbReference>
<protein>
    <recommendedName>
        <fullName evidence="5">Aldehyde dehydrogenase domain-containing protein</fullName>
    </recommendedName>
</protein>
<dbReference type="HOGENOM" id="CLU_005391_0_1_1"/>
<gene>
    <name evidence="6" type="ORF">PILCRDRAFT_824250</name>
</gene>
<comment type="similarity">
    <text evidence="1 4">Belongs to the aldehyde dehydrogenase family.</text>
</comment>
<dbReference type="Pfam" id="PF00171">
    <property type="entry name" value="Aldedh"/>
    <property type="match status" value="2"/>
</dbReference>
<dbReference type="Proteomes" id="UP000054166">
    <property type="component" value="Unassembled WGS sequence"/>
</dbReference>
<feature type="domain" description="Aldehyde dehydrogenase" evidence="5">
    <location>
        <begin position="48"/>
        <end position="359"/>
    </location>
</feature>
<dbReference type="SUPFAM" id="SSF53720">
    <property type="entry name" value="ALDH-like"/>
    <property type="match status" value="1"/>
</dbReference>
<dbReference type="CDD" id="cd07091">
    <property type="entry name" value="ALDH_F1-2_Ald2-like"/>
    <property type="match status" value="1"/>
</dbReference>
<dbReference type="Gene3D" id="3.40.605.10">
    <property type="entry name" value="Aldehyde Dehydrogenase, Chain A, domain 1"/>
    <property type="match status" value="1"/>
</dbReference>
<dbReference type="InterPro" id="IPR029510">
    <property type="entry name" value="Ald_DH_CS_GLU"/>
</dbReference>
<dbReference type="InterPro" id="IPR016163">
    <property type="entry name" value="Ald_DH_C"/>
</dbReference>
<evidence type="ECO:0000256" key="1">
    <source>
        <dbReference type="ARBA" id="ARBA00009986"/>
    </source>
</evidence>
<dbReference type="EMBL" id="KN833015">
    <property type="protein sequence ID" value="KIM78615.1"/>
    <property type="molecule type" value="Genomic_DNA"/>
</dbReference>
<dbReference type="InParanoid" id="A0A0C3F1K1"/>
<proteinExistence type="inferred from homology"/>
<evidence type="ECO:0000313" key="6">
    <source>
        <dbReference type="EMBL" id="KIM78615.1"/>
    </source>
</evidence>
<evidence type="ECO:0000313" key="7">
    <source>
        <dbReference type="Proteomes" id="UP000054166"/>
    </source>
</evidence>
<feature type="active site" evidence="3">
    <location>
        <position position="275"/>
    </location>
</feature>
<feature type="domain" description="Aldehyde dehydrogenase" evidence="5">
    <location>
        <begin position="379"/>
        <end position="520"/>
    </location>
</feature>
<dbReference type="AlphaFoldDB" id="A0A0C3F1K1"/>
<dbReference type="OrthoDB" id="310895at2759"/>
<reference evidence="6 7" key="1">
    <citation type="submission" date="2014-04" db="EMBL/GenBank/DDBJ databases">
        <authorList>
            <consortium name="DOE Joint Genome Institute"/>
            <person name="Kuo A."/>
            <person name="Tarkka M."/>
            <person name="Buscot F."/>
            <person name="Kohler A."/>
            <person name="Nagy L.G."/>
            <person name="Floudas D."/>
            <person name="Copeland A."/>
            <person name="Barry K.W."/>
            <person name="Cichocki N."/>
            <person name="Veneault-Fourrey C."/>
            <person name="LaButti K."/>
            <person name="Lindquist E.A."/>
            <person name="Lipzen A."/>
            <person name="Lundell T."/>
            <person name="Morin E."/>
            <person name="Murat C."/>
            <person name="Sun H."/>
            <person name="Tunlid A."/>
            <person name="Henrissat B."/>
            <person name="Grigoriev I.V."/>
            <person name="Hibbett D.S."/>
            <person name="Martin F."/>
            <person name="Nordberg H.P."/>
            <person name="Cantor M.N."/>
            <person name="Hua S.X."/>
        </authorList>
    </citation>
    <scope>NUCLEOTIDE SEQUENCE [LARGE SCALE GENOMIC DNA]</scope>
    <source>
        <strain evidence="6 7">F 1598</strain>
    </source>
</reference>
<name>A0A0C3F1K1_PILCF</name>
<keyword evidence="2 4" id="KW-0560">Oxidoreductase</keyword>
<accession>A0A0C3F1K1</accession>
<dbReference type="PROSITE" id="PS00070">
    <property type="entry name" value="ALDEHYDE_DEHYDR_CYS"/>
    <property type="match status" value="1"/>
</dbReference>
<evidence type="ECO:0000256" key="3">
    <source>
        <dbReference type="PROSITE-ProRule" id="PRU10007"/>
    </source>
</evidence>
<organism evidence="6 7">
    <name type="scientific">Piloderma croceum (strain F 1598)</name>
    <dbReference type="NCBI Taxonomy" id="765440"/>
    <lineage>
        <taxon>Eukaryota</taxon>
        <taxon>Fungi</taxon>
        <taxon>Dikarya</taxon>
        <taxon>Basidiomycota</taxon>
        <taxon>Agaricomycotina</taxon>
        <taxon>Agaricomycetes</taxon>
        <taxon>Agaricomycetidae</taxon>
        <taxon>Atheliales</taxon>
        <taxon>Atheliaceae</taxon>
        <taxon>Piloderma</taxon>
    </lineage>
</organism>
<reference evidence="7" key="2">
    <citation type="submission" date="2015-01" db="EMBL/GenBank/DDBJ databases">
        <title>Evolutionary Origins and Diversification of the Mycorrhizal Mutualists.</title>
        <authorList>
            <consortium name="DOE Joint Genome Institute"/>
            <consortium name="Mycorrhizal Genomics Consortium"/>
            <person name="Kohler A."/>
            <person name="Kuo A."/>
            <person name="Nagy L.G."/>
            <person name="Floudas D."/>
            <person name="Copeland A."/>
            <person name="Barry K.W."/>
            <person name="Cichocki N."/>
            <person name="Veneault-Fourrey C."/>
            <person name="LaButti K."/>
            <person name="Lindquist E.A."/>
            <person name="Lipzen A."/>
            <person name="Lundell T."/>
            <person name="Morin E."/>
            <person name="Murat C."/>
            <person name="Riley R."/>
            <person name="Ohm R."/>
            <person name="Sun H."/>
            <person name="Tunlid A."/>
            <person name="Henrissat B."/>
            <person name="Grigoriev I.V."/>
            <person name="Hibbett D.S."/>
            <person name="Martin F."/>
        </authorList>
    </citation>
    <scope>NUCLEOTIDE SEQUENCE [LARGE SCALE GENOMIC DNA]</scope>
    <source>
        <strain evidence="7">F 1598</strain>
    </source>
</reference>
<dbReference type="FunFam" id="3.40.605.10:FF:000050">
    <property type="entry name" value="Aldehyde dehydrogenase, mitochondrial"/>
    <property type="match status" value="1"/>
</dbReference>
<sequence>MPPTFTHEFDNASFKGQSFLETGVFIDGKFADGSDNTTIDMAHTLISLRTATGKVLCQVAEATPKDVDLAVKAAQQAFDTVWGMKAPAENRGIVMNKLADLMEAHVDELAALEALDNGKPFSWAKTVDVIAAIGTIRYYAGWADKIQGKEIPSGEEKLAYTRHEPMGVVGQIIPWNFPLLMLAWKIGPALATGNTIVMKCSELTPLTALFMCKLSLQAGIPPGVFNLLVGYGHTVGAAISSHMDIQKVAFTGSTLVGRKIAEAAAKSNLKNVTLELGGKSPNIVFDDCEMEQAINWTTFGIFWNQGQTCCAGSRIFVHAKIYDEFLQKFTEKIKNLKVGDPFDNAHYQGAQVSQQQYDVRSILLYHAEQRSIDSFAYYLQRIMGYIQSGKSEGATCHIGGERHGTEGYFIQPTIFTDCKPDMKIVREEIFGPVGVIIKFDDDDDVIRQANDTTYGLASAIFSQNLNRAIKTANRLHAGTVWINSTNSTDFRVPFGGYKQSGMGRELGEYALNNYTNIKAVHVNLGTEMI</sequence>
<dbReference type="InterPro" id="IPR016161">
    <property type="entry name" value="Ald_DH/histidinol_DH"/>
</dbReference>
<dbReference type="STRING" id="765440.A0A0C3F1K1"/>
<dbReference type="FunFam" id="3.40.605.10:FF:000026">
    <property type="entry name" value="Aldehyde dehydrogenase, putative"/>
    <property type="match status" value="1"/>
</dbReference>
<dbReference type="InterPro" id="IPR015590">
    <property type="entry name" value="Aldehyde_DH_dom"/>
</dbReference>
<evidence type="ECO:0000259" key="5">
    <source>
        <dbReference type="Pfam" id="PF00171"/>
    </source>
</evidence>